<evidence type="ECO:0000313" key="1">
    <source>
        <dbReference type="EMBL" id="KAF5843374.1"/>
    </source>
</evidence>
<sequence length="91" mass="9810">MVSQQGASYKLLRAPPSLVLRVRHSFPPPEAFSGLCSLLCCLFFRSPAVLFAPLFACCAVCSSVHYCAAPSSFTCHAVRSILSLCCERHSG</sequence>
<comment type="caution">
    <text evidence="1">The sequence shown here is derived from an EMBL/GenBank/DDBJ whole genome shotgun (WGS) entry which is preliminary data.</text>
</comment>
<evidence type="ECO:0008006" key="3">
    <source>
        <dbReference type="Google" id="ProtNLM"/>
    </source>
</evidence>
<name>A0ABQ7H939_DUNSA</name>
<dbReference type="Proteomes" id="UP000815325">
    <property type="component" value="Unassembled WGS sequence"/>
</dbReference>
<organism evidence="1 2">
    <name type="scientific">Dunaliella salina</name>
    <name type="common">Green alga</name>
    <name type="synonym">Protococcus salinus</name>
    <dbReference type="NCBI Taxonomy" id="3046"/>
    <lineage>
        <taxon>Eukaryota</taxon>
        <taxon>Viridiplantae</taxon>
        <taxon>Chlorophyta</taxon>
        <taxon>core chlorophytes</taxon>
        <taxon>Chlorophyceae</taxon>
        <taxon>CS clade</taxon>
        <taxon>Chlamydomonadales</taxon>
        <taxon>Dunaliellaceae</taxon>
        <taxon>Dunaliella</taxon>
    </lineage>
</organism>
<accession>A0ABQ7H939</accession>
<protein>
    <recommendedName>
        <fullName evidence="3">Encoded protein</fullName>
    </recommendedName>
</protein>
<dbReference type="EMBL" id="MU069443">
    <property type="protein sequence ID" value="KAF5843374.1"/>
    <property type="molecule type" value="Genomic_DNA"/>
</dbReference>
<gene>
    <name evidence="1" type="ORF">DUNSADRAFT_16873</name>
</gene>
<reference evidence="1" key="1">
    <citation type="submission" date="2017-08" db="EMBL/GenBank/DDBJ databases">
        <authorList>
            <person name="Polle J.E."/>
            <person name="Barry K."/>
            <person name="Cushman J."/>
            <person name="Schmutz J."/>
            <person name="Tran D."/>
            <person name="Hathwaick L.T."/>
            <person name="Yim W.C."/>
            <person name="Jenkins J."/>
            <person name="Mckie-Krisberg Z.M."/>
            <person name="Prochnik S."/>
            <person name="Lindquist E."/>
            <person name="Dockter R.B."/>
            <person name="Adam C."/>
            <person name="Molina H."/>
            <person name="Bunkerborg J."/>
            <person name="Jin E."/>
            <person name="Buchheim M."/>
            <person name="Magnuson J."/>
        </authorList>
    </citation>
    <scope>NUCLEOTIDE SEQUENCE</scope>
    <source>
        <strain evidence="1">CCAP 19/18</strain>
    </source>
</reference>
<proteinExistence type="predicted"/>
<evidence type="ECO:0000313" key="2">
    <source>
        <dbReference type="Proteomes" id="UP000815325"/>
    </source>
</evidence>
<keyword evidence="2" id="KW-1185">Reference proteome</keyword>